<keyword evidence="1" id="KW-0812">Transmembrane</keyword>
<organism evidence="2 3">
    <name type="scientific">Halogranum rubrum</name>
    <dbReference type="NCBI Taxonomy" id="553466"/>
    <lineage>
        <taxon>Archaea</taxon>
        <taxon>Methanobacteriati</taxon>
        <taxon>Methanobacteriota</taxon>
        <taxon>Stenosarchaea group</taxon>
        <taxon>Halobacteria</taxon>
        <taxon>Halobacteriales</taxon>
        <taxon>Haloferacaceae</taxon>
    </lineage>
</organism>
<feature type="transmembrane region" description="Helical" evidence="1">
    <location>
        <begin position="15"/>
        <end position="34"/>
    </location>
</feature>
<evidence type="ECO:0000313" key="2">
    <source>
        <dbReference type="EMBL" id="SFK77779.1"/>
    </source>
</evidence>
<keyword evidence="1" id="KW-1133">Transmembrane helix</keyword>
<name>A0A1I4CBX5_9EURY</name>
<dbReference type="STRING" id="553466.SAMN04487950_1046"/>
<dbReference type="EMBL" id="FOTC01000001">
    <property type="protein sequence ID" value="SFK77779.1"/>
    <property type="molecule type" value="Genomic_DNA"/>
</dbReference>
<accession>A0A1I4CBX5</accession>
<evidence type="ECO:0008006" key="4">
    <source>
        <dbReference type="Google" id="ProtNLM"/>
    </source>
</evidence>
<reference evidence="3" key="1">
    <citation type="submission" date="2016-10" db="EMBL/GenBank/DDBJ databases">
        <authorList>
            <person name="Varghese N."/>
            <person name="Submissions S."/>
        </authorList>
    </citation>
    <scope>NUCLEOTIDE SEQUENCE [LARGE SCALE GENOMIC DNA]</scope>
    <source>
        <strain evidence="3">CGMCC 1.7738</strain>
    </source>
</reference>
<dbReference type="AlphaFoldDB" id="A0A1I4CBX5"/>
<evidence type="ECO:0000256" key="1">
    <source>
        <dbReference type="SAM" id="Phobius"/>
    </source>
</evidence>
<sequence length="82" mass="8824">MGLEDVLTAIIRHPFESLMTGVLVYVLIQAYAIFRPQTEGRWGALMDQNLAAALTSIELLGVIGTVGLLVLVGSYVLDDSGF</sequence>
<gene>
    <name evidence="2" type="ORF">SAMN04487950_1046</name>
</gene>
<dbReference type="Proteomes" id="UP000199607">
    <property type="component" value="Unassembled WGS sequence"/>
</dbReference>
<keyword evidence="1" id="KW-0472">Membrane</keyword>
<keyword evidence="3" id="KW-1185">Reference proteome</keyword>
<evidence type="ECO:0000313" key="3">
    <source>
        <dbReference type="Proteomes" id="UP000199607"/>
    </source>
</evidence>
<protein>
    <recommendedName>
        <fullName evidence="4">Copper resistance protein D</fullName>
    </recommendedName>
</protein>
<proteinExistence type="predicted"/>
<feature type="transmembrane region" description="Helical" evidence="1">
    <location>
        <begin position="55"/>
        <end position="77"/>
    </location>
</feature>